<evidence type="ECO:0000313" key="2">
    <source>
        <dbReference type="Proteomes" id="UP000515124"/>
    </source>
</evidence>
<dbReference type="GeneID" id="110744695"/>
<name>A0A6P5R5W0_PRUAV</name>
<reference evidence="3" key="1">
    <citation type="submission" date="2025-08" db="UniProtKB">
        <authorList>
            <consortium name="RefSeq"/>
        </authorList>
    </citation>
    <scope>IDENTIFICATION</scope>
</reference>
<evidence type="ECO:0000259" key="1">
    <source>
        <dbReference type="Pfam" id="PF07727"/>
    </source>
</evidence>
<keyword evidence="2" id="KW-1185">Reference proteome</keyword>
<organism evidence="2 3">
    <name type="scientific">Prunus avium</name>
    <name type="common">Cherry</name>
    <name type="synonym">Cerasus avium</name>
    <dbReference type="NCBI Taxonomy" id="42229"/>
    <lineage>
        <taxon>Eukaryota</taxon>
        <taxon>Viridiplantae</taxon>
        <taxon>Streptophyta</taxon>
        <taxon>Embryophyta</taxon>
        <taxon>Tracheophyta</taxon>
        <taxon>Spermatophyta</taxon>
        <taxon>Magnoliopsida</taxon>
        <taxon>eudicotyledons</taxon>
        <taxon>Gunneridae</taxon>
        <taxon>Pentapetalae</taxon>
        <taxon>rosids</taxon>
        <taxon>fabids</taxon>
        <taxon>Rosales</taxon>
        <taxon>Rosaceae</taxon>
        <taxon>Amygdaloideae</taxon>
        <taxon>Amygdaleae</taxon>
        <taxon>Prunus</taxon>
    </lineage>
</organism>
<dbReference type="KEGG" id="pavi:110744695"/>
<proteinExistence type="predicted"/>
<dbReference type="RefSeq" id="XP_021800375.1">
    <property type="nucleotide sequence ID" value="XM_021944683.1"/>
</dbReference>
<gene>
    <name evidence="3" type="primary">LOC110744695</name>
</gene>
<dbReference type="Proteomes" id="UP000515124">
    <property type="component" value="Unplaced"/>
</dbReference>
<dbReference type="PANTHER" id="PTHR11439">
    <property type="entry name" value="GAG-POL-RELATED RETROTRANSPOSON"/>
    <property type="match status" value="1"/>
</dbReference>
<protein>
    <submittedName>
        <fullName evidence="3">Uncharacterized protein LOC110744695</fullName>
    </submittedName>
</protein>
<evidence type="ECO:0000313" key="3">
    <source>
        <dbReference type="RefSeq" id="XP_021800375.1"/>
    </source>
</evidence>
<dbReference type="InterPro" id="IPR013103">
    <property type="entry name" value="RVT_2"/>
</dbReference>
<accession>A0A6P5R5W0</accession>
<dbReference type="AlphaFoldDB" id="A0A6P5R5W0"/>
<dbReference type="Pfam" id="PF07727">
    <property type="entry name" value="RVT_2"/>
    <property type="match status" value="2"/>
</dbReference>
<dbReference type="PANTHER" id="PTHR11439:SF483">
    <property type="entry name" value="PEPTIDE SYNTHASE GLIP-LIKE, PUTATIVE (AFU_ORTHOLOGUE AFUA_3G12920)-RELATED"/>
    <property type="match status" value="1"/>
</dbReference>
<sequence length="249" mass="27943">MNAELEMIEKNNTWELVERPVDKLVIGVKWVFKTKLNLDGTIQKHKARLVAKGYTQKPGINYNETFAPVASEKMLTEYKREMMQRYEMPDLGLLHHFLGMGILQIDQGVFIHQSKYVKSLLVKFGLEDCKPVSIPLPTGEKLKKVDESELADEGLYRKIVGSLLYLTATRPNLMYAASLLSRFMNSPTKKHLGVARMAGREDDSRSTSGYAFSFGSGAFSWAYVKQNTVALSTAEAEYVSASEATSQSI</sequence>
<feature type="domain" description="Reverse transcriptase Ty1/copia-type" evidence="1">
    <location>
        <begin position="11"/>
        <end position="70"/>
    </location>
</feature>
<feature type="domain" description="Reverse transcriptase Ty1/copia-type" evidence="1">
    <location>
        <begin position="73"/>
        <end position="136"/>
    </location>
</feature>
<dbReference type="CDD" id="cd09272">
    <property type="entry name" value="RNase_HI_RT_Ty1"/>
    <property type="match status" value="1"/>
</dbReference>